<protein>
    <recommendedName>
        <fullName evidence="5">Protein LURP-one-related 6</fullName>
    </recommendedName>
</protein>
<dbReference type="InterPro" id="IPR038595">
    <property type="entry name" value="LOR_sf"/>
</dbReference>
<dbReference type="Proteomes" id="UP000008810">
    <property type="component" value="Chromosome 5"/>
</dbReference>
<dbReference type="eggNOG" id="ENOG502QSUY">
    <property type="taxonomic scope" value="Eukaryota"/>
</dbReference>
<evidence type="ECO:0000313" key="4">
    <source>
        <dbReference type="Proteomes" id="UP000008810"/>
    </source>
</evidence>
<evidence type="ECO:0000313" key="2">
    <source>
        <dbReference type="EMBL" id="PNT61165.1"/>
    </source>
</evidence>
<keyword evidence="4" id="KW-1185">Reference proteome</keyword>
<dbReference type="Gene3D" id="2.40.160.200">
    <property type="entry name" value="LURP1-related"/>
    <property type="match status" value="1"/>
</dbReference>
<gene>
    <name evidence="3" type="primary">LOC100823637</name>
    <name evidence="2" type="ORF">BRADI_5g11020v3</name>
</gene>
<organism evidence="2">
    <name type="scientific">Brachypodium distachyon</name>
    <name type="common">Purple false brome</name>
    <name type="synonym">Trachynia distachya</name>
    <dbReference type="NCBI Taxonomy" id="15368"/>
    <lineage>
        <taxon>Eukaryota</taxon>
        <taxon>Viridiplantae</taxon>
        <taxon>Streptophyta</taxon>
        <taxon>Embryophyta</taxon>
        <taxon>Tracheophyta</taxon>
        <taxon>Spermatophyta</taxon>
        <taxon>Magnoliopsida</taxon>
        <taxon>Liliopsida</taxon>
        <taxon>Poales</taxon>
        <taxon>Poaceae</taxon>
        <taxon>BOP clade</taxon>
        <taxon>Pooideae</taxon>
        <taxon>Stipodae</taxon>
        <taxon>Brachypodieae</taxon>
        <taxon>Brachypodium</taxon>
    </lineage>
</organism>
<dbReference type="RefSeq" id="XP_003579823.1">
    <property type="nucleotide sequence ID" value="XM_003579775.4"/>
</dbReference>
<dbReference type="Gramene" id="PNT61165">
    <property type="protein sequence ID" value="PNT61165"/>
    <property type="gene ID" value="BRADI_5g11020v3"/>
</dbReference>
<dbReference type="InterPro" id="IPR007612">
    <property type="entry name" value="LOR"/>
</dbReference>
<dbReference type="GeneID" id="100823637"/>
<reference evidence="3" key="3">
    <citation type="submission" date="2018-08" db="UniProtKB">
        <authorList>
            <consortium name="EnsemblPlants"/>
        </authorList>
    </citation>
    <scope>IDENTIFICATION</scope>
    <source>
        <strain evidence="3">cv. Bd21</strain>
    </source>
</reference>
<evidence type="ECO:0000313" key="3">
    <source>
        <dbReference type="EnsemblPlants" id="KQJ82801"/>
    </source>
</evidence>
<dbReference type="PANTHER" id="PTHR31087:SF168">
    <property type="entry name" value="PROTEIN LURP-ONE-RELATED 6"/>
    <property type="match status" value="1"/>
</dbReference>
<dbReference type="AlphaFoldDB" id="I1IY31"/>
<accession>I1IY31</accession>
<dbReference type="EnsemblPlants" id="PNT61165">
    <property type="protein sequence ID" value="PNT61165"/>
    <property type="gene ID" value="BRADI_5g11020v3"/>
</dbReference>
<dbReference type="InterPro" id="IPR025659">
    <property type="entry name" value="Tubby-like_C"/>
</dbReference>
<dbReference type="EMBL" id="CM000884">
    <property type="protein sequence ID" value="PNT61165.1"/>
    <property type="molecule type" value="Genomic_DNA"/>
</dbReference>
<sequence>MDNSMPVVSKMFCSSTPTALMIRRRPMVVNGGGFVVTDFNHNVVFIVDGCGILGSKGELMVKDGEGEQILFISRKGGIVQALSTRNKWNGYSMDYQGKNKLVFSLTDPKSCIAKGAPIRIHIEPKRHCKNWDFEISGSFGDRDCTIIDCTGKIVAQMAKKQLIGSNDFYHVTVQSGCDQAFIIGVMAVLDNIHGESTRCL</sequence>
<dbReference type="SUPFAM" id="SSF54518">
    <property type="entry name" value="Tubby C-terminal domain-like"/>
    <property type="match status" value="1"/>
</dbReference>
<name>I1IY31_BRADI</name>
<proteinExistence type="inferred from homology"/>
<dbReference type="PANTHER" id="PTHR31087">
    <property type="match status" value="1"/>
</dbReference>
<dbReference type="OMA" id="PENCYFD"/>
<evidence type="ECO:0000256" key="1">
    <source>
        <dbReference type="ARBA" id="ARBA00005437"/>
    </source>
</evidence>
<dbReference type="Pfam" id="PF04525">
    <property type="entry name" value="LOR"/>
    <property type="match status" value="1"/>
</dbReference>
<reference evidence="2 3" key="1">
    <citation type="journal article" date="2010" name="Nature">
        <title>Genome sequencing and analysis of the model grass Brachypodium distachyon.</title>
        <authorList>
            <consortium name="International Brachypodium Initiative"/>
        </authorList>
    </citation>
    <scope>NUCLEOTIDE SEQUENCE [LARGE SCALE GENOMIC DNA]</scope>
    <source>
        <strain evidence="2">Bd21</strain>
        <strain evidence="3">cv. Bd21</strain>
    </source>
</reference>
<evidence type="ECO:0008006" key="5">
    <source>
        <dbReference type="Google" id="ProtNLM"/>
    </source>
</evidence>
<dbReference type="Gramene" id="KQJ82801">
    <property type="protein sequence ID" value="KQJ82801"/>
    <property type="gene ID" value="BRADI_5g11020v3"/>
</dbReference>
<reference evidence="2" key="2">
    <citation type="submission" date="2017-06" db="EMBL/GenBank/DDBJ databases">
        <title>WGS assembly of Brachypodium distachyon.</title>
        <authorList>
            <consortium name="The International Brachypodium Initiative"/>
            <person name="Lucas S."/>
            <person name="Harmon-Smith M."/>
            <person name="Lail K."/>
            <person name="Tice H."/>
            <person name="Grimwood J."/>
            <person name="Bruce D."/>
            <person name="Barry K."/>
            <person name="Shu S."/>
            <person name="Lindquist E."/>
            <person name="Wang M."/>
            <person name="Pitluck S."/>
            <person name="Vogel J.P."/>
            <person name="Garvin D.F."/>
            <person name="Mockler T.C."/>
            <person name="Schmutz J."/>
            <person name="Rokhsar D."/>
            <person name="Bevan M.W."/>
        </authorList>
    </citation>
    <scope>NUCLEOTIDE SEQUENCE</scope>
    <source>
        <strain evidence="2">Bd21</strain>
    </source>
</reference>
<dbReference type="OrthoDB" id="1916253at2759"/>
<dbReference type="ExpressionAtlas" id="I1IY31">
    <property type="expression patterns" value="baseline"/>
</dbReference>
<dbReference type="KEGG" id="bdi:100823637"/>
<dbReference type="EnsemblPlants" id="KQJ82801">
    <property type="protein sequence ID" value="KQJ82801"/>
    <property type="gene ID" value="BRADI_5g11020v3"/>
</dbReference>
<dbReference type="EMBL" id="CM000884">
    <property type="protein sequence ID" value="KQJ82801.1"/>
    <property type="molecule type" value="Genomic_DNA"/>
</dbReference>
<comment type="similarity">
    <text evidence="1">Belongs to the LOR family.</text>
</comment>
<dbReference type="HOGENOM" id="CLU_116956_0_0_1"/>